<evidence type="ECO:0000313" key="1">
    <source>
        <dbReference type="EMBL" id="USQ14449.1"/>
    </source>
</evidence>
<sequence length="67" mass="7765">MDWNKDRQDYEQRLTNIKPFLNGKIVLAKNIVPLLEAAIKPYDKVSLEGDNQKQVDFLARSLLTHNP</sequence>
<protein>
    <submittedName>
        <fullName evidence="1">Malonate decarboxylase subunit alpha</fullName>
    </submittedName>
</protein>
<reference evidence="1" key="1">
    <citation type="submission" date="2021-03" db="EMBL/GenBank/DDBJ databases">
        <title>Legionella lytica PCM 2298.</title>
        <authorList>
            <person name="Koper P."/>
        </authorList>
    </citation>
    <scope>NUCLEOTIDE SEQUENCE</scope>
    <source>
        <strain evidence="1">PCM 2298</strain>
    </source>
</reference>
<evidence type="ECO:0000313" key="2">
    <source>
        <dbReference type="Proteomes" id="UP001057474"/>
    </source>
</evidence>
<organism evidence="1 2">
    <name type="scientific">Legionella lytica</name>
    <dbReference type="NCBI Taxonomy" id="96232"/>
    <lineage>
        <taxon>Bacteria</taxon>
        <taxon>Pseudomonadati</taxon>
        <taxon>Pseudomonadota</taxon>
        <taxon>Gammaproteobacteria</taxon>
        <taxon>Legionellales</taxon>
        <taxon>Legionellaceae</taxon>
        <taxon>Legionella</taxon>
    </lineage>
</organism>
<proteinExistence type="predicted"/>
<name>A0ABY4YAD3_9GAMM</name>
<keyword evidence="2" id="KW-1185">Reference proteome</keyword>
<dbReference type="Pfam" id="PF16957">
    <property type="entry name" value="Mal_decarbox_Al"/>
    <property type="match status" value="1"/>
</dbReference>
<accession>A0ABY4YAD3</accession>
<gene>
    <name evidence="1" type="ORF">J2N86_03765</name>
</gene>
<dbReference type="Proteomes" id="UP001057474">
    <property type="component" value="Chromosome"/>
</dbReference>
<dbReference type="InterPro" id="IPR005777">
    <property type="entry name" value="MadA"/>
</dbReference>
<dbReference type="EMBL" id="CP071527">
    <property type="protein sequence ID" value="USQ14449.1"/>
    <property type="molecule type" value="Genomic_DNA"/>
</dbReference>